<dbReference type="AlphaFoldDB" id="A0A917FEE8"/>
<dbReference type="GO" id="GO:0009055">
    <property type="term" value="F:electron transfer activity"/>
    <property type="evidence" value="ECO:0007669"/>
    <property type="project" value="TreeGrafter"/>
</dbReference>
<name>A0A917FEE8_9PROT</name>
<comment type="cofactor">
    <cofactor evidence="2">
        <name>[4Fe-4S] cluster</name>
        <dbReference type="ChEBI" id="CHEBI:49883"/>
    </cofactor>
</comment>
<keyword evidence="14" id="KW-0472">Membrane</keyword>
<dbReference type="GO" id="GO:0051539">
    <property type="term" value="F:4 iron, 4 sulfur cluster binding"/>
    <property type="evidence" value="ECO:0007669"/>
    <property type="project" value="UniProtKB-KW"/>
</dbReference>
<comment type="similarity">
    <text evidence="4">Belongs to the [NiFe]/[NiFeSe] hydrogenase small subunit family.</text>
</comment>
<dbReference type="PANTHER" id="PTHR30013:SF7">
    <property type="entry name" value="HYDROGENASE-2 SMALL CHAIN"/>
    <property type="match status" value="1"/>
</dbReference>
<dbReference type="RefSeq" id="WP_188665005.1">
    <property type="nucleotide sequence ID" value="NZ_BMHV01000015.1"/>
</dbReference>
<dbReference type="PIRSF" id="PIRSF000310">
    <property type="entry name" value="NiFe_hyd_ssu"/>
    <property type="match status" value="1"/>
</dbReference>
<evidence type="ECO:0000256" key="7">
    <source>
        <dbReference type="ARBA" id="ARBA00022475"/>
    </source>
</evidence>
<evidence type="ECO:0000256" key="13">
    <source>
        <dbReference type="ARBA" id="ARBA00023014"/>
    </source>
</evidence>
<dbReference type="Gene3D" id="4.10.480.10">
    <property type="entry name" value="Cytochrome-c3 hydrogenase, C-terminal domain"/>
    <property type="match status" value="1"/>
</dbReference>
<dbReference type="GO" id="GO:0033748">
    <property type="term" value="F:hydrogenase (acceptor) activity"/>
    <property type="evidence" value="ECO:0007669"/>
    <property type="project" value="UniProtKB-EC"/>
</dbReference>
<dbReference type="GO" id="GO:0044569">
    <property type="term" value="C:[Ni-Fe] hydrogenase complex"/>
    <property type="evidence" value="ECO:0007669"/>
    <property type="project" value="TreeGrafter"/>
</dbReference>
<feature type="binding site" evidence="17">
    <location>
        <position position="274"/>
    </location>
    <ligand>
        <name>[3Fe-4S] cluster</name>
        <dbReference type="ChEBI" id="CHEBI:21137"/>
    </ligand>
</feature>
<feature type="binding site" evidence="17">
    <location>
        <position position="259"/>
    </location>
    <ligand>
        <name>[4Fe-4S] cluster</name>
        <dbReference type="ChEBI" id="CHEBI:49883"/>
        <label>2</label>
    </ligand>
</feature>
<evidence type="ECO:0000256" key="5">
    <source>
        <dbReference type="ARBA" id="ARBA00011771"/>
    </source>
</evidence>
<keyword evidence="10" id="KW-0732">Signal</keyword>
<evidence type="ECO:0000256" key="1">
    <source>
        <dbReference type="ARBA" id="ARBA00001927"/>
    </source>
</evidence>
<keyword evidence="7" id="KW-1003">Cell membrane</keyword>
<dbReference type="InterPro" id="IPR019546">
    <property type="entry name" value="TAT_signal_bac_arc"/>
</dbReference>
<comment type="caution">
    <text evidence="20">The sequence shown here is derived from an EMBL/GenBank/DDBJ whole genome shotgun (WGS) entry which is preliminary data.</text>
</comment>
<dbReference type="InterPro" id="IPR001821">
    <property type="entry name" value="NiFe_hydrogenase_ssu"/>
</dbReference>
<evidence type="ECO:0000256" key="15">
    <source>
        <dbReference type="ARBA" id="ARBA00023291"/>
    </source>
</evidence>
<evidence type="ECO:0000256" key="17">
    <source>
        <dbReference type="PIRSR" id="PIRSR000310-1"/>
    </source>
</evidence>
<feature type="binding site" evidence="17">
    <location>
        <position position="295"/>
    </location>
    <ligand>
        <name>[3Fe-4S] cluster</name>
        <dbReference type="ChEBI" id="CHEBI:21137"/>
    </ligand>
</feature>
<dbReference type="NCBIfam" id="TIGR00391">
    <property type="entry name" value="hydA"/>
    <property type="match status" value="1"/>
</dbReference>
<dbReference type="GO" id="GO:0051538">
    <property type="term" value="F:3 iron, 4 sulfur cluster binding"/>
    <property type="evidence" value="ECO:0007669"/>
    <property type="project" value="UniProtKB-KW"/>
</dbReference>
<dbReference type="PANTHER" id="PTHR30013">
    <property type="entry name" value="NIFE / NIFESE HYDROGENASE SMALL SUBUNIT FAMILY MEMBER"/>
    <property type="match status" value="1"/>
</dbReference>
<dbReference type="GO" id="GO:0016020">
    <property type="term" value="C:membrane"/>
    <property type="evidence" value="ECO:0007669"/>
    <property type="project" value="TreeGrafter"/>
</dbReference>
<evidence type="ECO:0000256" key="6">
    <source>
        <dbReference type="ARBA" id="ARBA00012082"/>
    </source>
</evidence>
<evidence type="ECO:0000256" key="8">
    <source>
        <dbReference type="ARBA" id="ARBA00022485"/>
    </source>
</evidence>
<dbReference type="Pfam" id="PF01058">
    <property type="entry name" value="Oxidored_q6"/>
    <property type="match status" value="1"/>
</dbReference>
<evidence type="ECO:0000256" key="9">
    <source>
        <dbReference type="ARBA" id="ARBA00022723"/>
    </source>
</evidence>
<comment type="subunit">
    <text evidence="5">Heterodimer of a large and a small subunit.</text>
</comment>
<evidence type="ECO:0000313" key="20">
    <source>
        <dbReference type="EMBL" id="GGF67684.1"/>
    </source>
</evidence>
<feature type="binding site" evidence="17">
    <location>
        <position position="298"/>
    </location>
    <ligand>
        <name>[3Fe-4S] cluster</name>
        <dbReference type="ChEBI" id="CHEBI:21137"/>
    </ligand>
</feature>
<evidence type="ECO:0000256" key="16">
    <source>
        <dbReference type="ARBA" id="ARBA00048757"/>
    </source>
</evidence>
<dbReference type="PRINTS" id="PR00614">
    <property type="entry name" value="NIHGNASESMLL"/>
</dbReference>
<evidence type="ECO:0000256" key="2">
    <source>
        <dbReference type="ARBA" id="ARBA00001966"/>
    </source>
</evidence>
<dbReference type="EMBL" id="BMHV01000015">
    <property type="protein sequence ID" value="GGF67684.1"/>
    <property type="molecule type" value="Genomic_DNA"/>
</dbReference>
<dbReference type="Pfam" id="PF14720">
    <property type="entry name" value="NiFe_hyd_SSU_C"/>
    <property type="match status" value="1"/>
</dbReference>
<dbReference type="GO" id="GO:0008901">
    <property type="term" value="F:ferredoxin hydrogenase activity"/>
    <property type="evidence" value="ECO:0007669"/>
    <property type="project" value="InterPro"/>
</dbReference>
<proteinExistence type="inferred from homology"/>
<dbReference type="InterPro" id="IPR006311">
    <property type="entry name" value="TAT_signal"/>
</dbReference>
<dbReference type="GO" id="GO:0009061">
    <property type="term" value="P:anaerobic respiration"/>
    <property type="evidence" value="ECO:0007669"/>
    <property type="project" value="TreeGrafter"/>
</dbReference>
<reference evidence="20" key="2">
    <citation type="submission" date="2020-09" db="EMBL/GenBank/DDBJ databases">
        <authorList>
            <person name="Sun Q."/>
            <person name="Zhou Y."/>
        </authorList>
    </citation>
    <scope>NUCLEOTIDE SEQUENCE</scope>
    <source>
        <strain evidence="20">CGMCC 1.15254</strain>
    </source>
</reference>
<dbReference type="InterPro" id="IPR037148">
    <property type="entry name" value="NiFe-Hase_small_C_sf"/>
</dbReference>
<feature type="domain" description="Cytochrome-c3 hydrogenase C-terminal" evidence="19">
    <location>
        <begin position="226"/>
        <end position="307"/>
    </location>
</feature>
<dbReference type="PROSITE" id="PS51318">
    <property type="entry name" value="TAT"/>
    <property type="match status" value="1"/>
</dbReference>
<dbReference type="InterPro" id="IPR027394">
    <property type="entry name" value="Cytochrome-c3_hydrogenase_C"/>
</dbReference>
<keyword evidence="13 17" id="KW-0411">Iron-sulfur</keyword>
<feature type="domain" description="NADH:ubiquinone oxidoreductase-like 20kDa subunit" evidence="18">
    <location>
        <begin position="61"/>
        <end position="206"/>
    </location>
</feature>
<dbReference type="SUPFAM" id="SSF56770">
    <property type="entry name" value="HydA/Nqo6-like"/>
    <property type="match status" value="1"/>
</dbReference>
<comment type="subcellular location">
    <subcellularLocation>
        <location evidence="3">Cell envelope</location>
    </subcellularLocation>
</comment>
<organism evidence="20 21">
    <name type="scientific">Terasakiella brassicae</name>
    <dbReference type="NCBI Taxonomy" id="1634917"/>
    <lineage>
        <taxon>Bacteria</taxon>
        <taxon>Pseudomonadati</taxon>
        <taxon>Pseudomonadota</taxon>
        <taxon>Alphaproteobacteria</taxon>
        <taxon>Rhodospirillales</taxon>
        <taxon>Terasakiellaceae</taxon>
        <taxon>Terasakiella</taxon>
    </lineage>
</organism>
<keyword evidence="21" id="KW-1185">Reference proteome</keyword>
<evidence type="ECO:0000256" key="14">
    <source>
        <dbReference type="ARBA" id="ARBA00023136"/>
    </source>
</evidence>
<feature type="binding site" evidence="17">
    <location>
        <position position="265"/>
    </location>
    <ligand>
        <name>[4Fe-4S] cluster</name>
        <dbReference type="ChEBI" id="CHEBI:49883"/>
        <label>2</label>
    </ligand>
</feature>
<comment type="catalytic activity">
    <reaction evidence="16">
        <text>H2 + A = AH2</text>
        <dbReference type="Rhea" id="RHEA:12116"/>
        <dbReference type="ChEBI" id="CHEBI:13193"/>
        <dbReference type="ChEBI" id="CHEBI:17499"/>
        <dbReference type="ChEBI" id="CHEBI:18276"/>
        <dbReference type="EC" id="1.12.99.6"/>
    </reaction>
</comment>
<dbReference type="GO" id="GO:0046872">
    <property type="term" value="F:metal ion binding"/>
    <property type="evidence" value="ECO:0007669"/>
    <property type="project" value="UniProtKB-KW"/>
</dbReference>
<dbReference type="InterPro" id="IPR006137">
    <property type="entry name" value="NADH_UbQ_OxRdtase-like_20kDa"/>
</dbReference>
<evidence type="ECO:0000259" key="18">
    <source>
        <dbReference type="Pfam" id="PF01058"/>
    </source>
</evidence>
<feature type="binding site" evidence="17">
    <location>
        <position position="234"/>
    </location>
    <ligand>
        <name>[4Fe-4S] cluster</name>
        <dbReference type="ChEBI" id="CHEBI:49883"/>
        <label>2</label>
    </ligand>
</feature>
<sequence length="371" mass="39193">MQGDFDALEKRLGISRRDFLKYCTGIAATLGLSTSEAIAMAEAVAKPKKRPVVIWLHGQECTGPTETMLRSEHPTLERLILEMVSLEYHQTLDAGAGHQVEHLKELSMKENAGKYLLVVEGSIPTRDGGVYCKIAGKTMLAHTVEAAENAAAIIAFGSCASWGGVQSSGPNPTGAVGAQAVLPGKTVVNIPGCPPNPYNFLATVMHFLTFGTLPELDSQNRPKFAYGRLIHENCERRPHFDAGRFAKEFGDEGHKKGYCLYKLGCKGPETYSNCPAVEFNDVGGGTWPVGVGHPCFGCTEQGVGFTKPLFSLAEVQTHTPPNAFPSIAQREDTPGMSAGAAAVAGAAVGAAVGAAAVVSTRLGKSDSDSET</sequence>
<dbReference type="NCBIfam" id="TIGR01409">
    <property type="entry name" value="TAT_signal_seq"/>
    <property type="match status" value="1"/>
</dbReference>
<dbReference type="GO" id="GO:0009375">
    <property type="term" value="C:ferredoxin hydrogenase complex"/>
    <property type="evidence" value="ECO:0007669"/>
    <property type="project" value="InterPro"/>
</dbReference>
<evidence type="ECO:0000259" key="19">
    <source>
        <dbReference type="Pfam" id="PF14720"/>
    </source>
</evidence>
<dbReference type="GO" id="GO:0030313">
    <property type="term" value="C:cell envelope"/>
    <property type="evidence" value="ECO:0007669"/>
    <property type="project" value="UniProtKB-SubCell"/>
</dbReference>
<gene>
    <name evidence="20" type="primary">hyb0</name>
    <name evidence="20" type="ORF">GCM10011332_22240</name>
</gene>
<evidence type="ECO:0000256" key="11">
    <source>
        <dbReference type="ARBA" id="ARBA00023002"/>
    </source>
</evidence>
<evidence type="ECO:0000256" key="3">
    <source>
        <dbReference type="ARBA" id="ARBA00004196"/>
    </source>
</evidence>
<evidence type="ECO:0000256" key="12">
    <source>
        <dbReference type="ARBA" id="ARBA00023004"/>
    </source>
</evidence>
<keyword evidence="9 17" id="KW-0479">Metal-binding</keyword>
<keyword evidence="15 17" id="KW-0003">3Fe-4S</keyword>
<evidence type="ECO:0000256" key="10">
    <source>
        <dbReference type="ARBA" id="ARBA00022729"/>
    </source>
</evidence>
<keyword evidence="12 17" id="KW-0408">Iron</keyword>
<keyword evidence="8 17" id="KW-0004">4Fe-4S</keyword>
<dbReference type="EC" id="1.12.99.6" evidence="6"/>
<feature type="binding site" evidence="17">
    <location>
        <position position="231"/>
    </location>
    <ligand>
        <name>[4Fe-4S] cluster</name>
        <dbReference type="ChEBI" id="CHEBI:49883"/>
        <label>2</label>
    </ligand>
</feature>
<evidence type="ECO:0000256" key="4">
    <source>
        <dbReference type="ARBA" id="ARBA00006605"/>
    </source>
</evidence>
<comment type="cofactor">
    <cofactor evidence="1">
        <name>[3Fe-4S] cluster</name>
        <dbReference type="ChEBI" id="CHEBI:21137"/>
    </cofactor>
</comment>
<feature type="binding site" evidence="17">
    <location>
        <position position="61"/>
    </location>
    <ligand>
        <name>[4Fe-4S] cluster</name>
        <dbReference type="ChEBI" id="CHEBI:49883"/>
        <label>1</label>
    </ligand>
</feature>
<reference evidence="20" key="1">
    <citation type="journal article" date="2014" name="Int. J. Syst. Evol. Microbiol.">
        <title>Complete genome sequence of Corynebacterium casei LMG S-19264T (=DSM 44701T), isolated from a smear-ripened cheese.</title>
        <authorList>
            <consortium name="US DOE Joint Genome Institute (JGI-PGF)"/>
            <person name="Walter F."/>
            <person name="Albersmeier A."/>
            <person name="Kalinowski J."/>
            <person name="Ruckert C."/>
        </authorList>
    </citation>
    <scope>NUCLEOTIDE SEQUENCE</scope>
    <source>
        <strain evidence="20">CGMCC 1.15254</strain>
    </source>
</reference>
<accession>A0A917FEE8</accession>
<keyword evidence="11" id="KW-0560">Oxidoreductase</keyword>
<dbReference type="InterPro" id="IPR037024">
    <property type="entry name" value="NiFe_Hase_small_N_sf"/>
</dbReference>
<dbReference type="Proteomes" id="UP000632498">
    <property type="component" value="Unassembled WGS sequence"/>
</dbReference>
<evidence type="ECO:0000313" key="21">
    <source>
        <dbReference type="Proteomes" id="UP000632498"/>
    </source>
</evidence>
<feature type="binding site" evidence="17">
    <location>
        <position position="193"/>
    </location>
    <ligand>
        <name>[4Fe-4S] cluster</name>
        <dbReference type="ChEBI" id="CHEBI:49883"/>
        <label>1</label>
    </ligand>
</feature>
<feature type="binding site" evidence="17">
    <location>
        <position position="159"/>
    </location>
    <ligand>
        <name>[4Fe-4S] cluster</name>
        <dbReference type="ChEBI" id="CHEBI:49883"/>
        <label>1</label>
    </ligand>
</feature>
<dbReference type="Gene3D" id="3.40.50.700">
    <property type="entry name" value="NADH:ubiquinone oxidoreductase-like, 20kDa subunit"/>
    <property type="match status" value="1"/>
</dbReference>
<protein>
    <recommendedName>
        <fullName evidence="6">hydrogenase (acceptor)</fullName>
        <ecNumber evidence="6">1.12.99.6</ecNumber>
    </recommendedName>
</protein>